<dbReference type="InterPro" id="IPR029058">
    <property type="entry name" value="AB_hydrolase_fold"/>
</dbReference>
<dbReference type="Proteomes" id="UP000535838">
    <property type="component" value="Unassembled WGS sequence"/>
</dbReference>
<evidence type="ECO:0000259" key="1">
    <source>
        <dbReference type="Pfam" id="PF12146"/>
    </source>
</evidence>
<organism evidence="2 3">
    <name type="scientific">Cohnella thailandensis</name>
    <dbReference type="NCBI Taxonomy" id="557557"/>
    <lineage>
        <taxon>Bacteria</taxon>
        <taxon>Bacillati</taxon>
        <taxon>Bacillota</taxon>
        <taxon>Bacilli</taxon>
        <taxon>Bacillales</taxon>
        <taxon>Paenibacillaceae</taxon>
        <taxon>Cohnella</taxon>
    </lineage>
</organism>
<dbReference type="SUPFAM" id="SSF53474">
    <property type="entry name" value="alpha/beta-Hydrolases"/>
    <property type="match status" value="1"/>
</dbReference>
<dbReference type="Gene3D" id="3.40.50.1820">
    <property type="entry name" value="alpha/beta hydrolase"/>
    <property type="match status" value="1"/>
</dbReference>
<reference evidence="2 3" key="1">
    <citation type="submission" date="2020-08" db="EMBL/GenBank/DDBJ databases">
        <title>Cohnella phylogeny.</title>
        <authorList>
            <person name="Dunlap C."/>
        </authorList>
    </citation>
    <scope>NUCLEOTIDE SEQUENCE [LARGE SCALE GENOMIC DNA]</scope>
    <source>
        <strain evidence="2 3">DSM 25241</strain>
    </source>
</reference>
<gene>
    <name evidence="2" type="ORF">H7B67_05760</name>
</gene>
<accession>A0A841SSN9</accession>
<dbReference type="InterPro" id="IPR051044">
    <property type="entry name" value="MAG_DAG_Lipase"/>
</dbReference>
<keyword evidence="3" id="KW-1185">Reference proteome</keyword>
<evidence type="ECO:0000313" key="2">
    <source>
        <dbReference type="EMBL" id="MBB6633606.1"/>
    </source>
</evidence>
<dbReference type="PRINTS" id="PR00111">
    <property type="entry name" value="ABHYDROLASE"/>
</dbReference>
<dbReference type="InterPro" id="IPR000073">
    <property type="entry name" value="AB_hydrolase_1"/>
</dbReference>
<sequence length="284" mass="32042">MSYRETEWRMRDDTRMFACEWLPEDPSRAKAFIGLVHGMGEHTRRYAHVAEMLVREGYIVWAFDQYGHGRTPGKRGHAPGYDALLQGPDLLIAEASRRYPDLPAFLYGHSMGGNVTLNYLLRRQPTIAGAVVSSPWLKLAFSPPPLTALVGRIVERIYPQYSNHRPLVAERLTSDPAMIRRIAEDPDGHGYITAGFFYGVSRAGHWAIANAGKLSVPVLLMHGSDDKVTSLEASRQFAARAGSRCKLVEWPGFRHELHNETERGAVFAVIRQWLGEKVEEFNRD</sequence>
<name>A0A841SSN9_9BACL</name>
<dbReference type="PANTHER" id="PTHR11614">
    <property type="entry name" value="PHOSPHOLIPASE-RELATED"/>
    <property type="match status" value="1"/>
</dbReference>
<proteinExistence type="predicted"/>
<dbReference type="Pfam" id="PF12146">
    <property type="entry name" value="Hydrolase_4"/>
    <property type="match status" value="1"/>
</dbReference>
<dbReference type="AlphaFoldDB" id="A0A841SSN9"/>
<dbReference type="EMBL" id="JACJVQ010000005">
    <property type="protein sequence ID" value="MBB6633606.1"/>
    <property type="molecule type" value="Genomic_DNA"/>
</dbReference>
<feature type="domain" description="Serine aminopeptidase S33" evidence="1">
    <location>
        <begin position="28"/>
        <end position="262"/>
    </location>
</feature>
<protein>
    <submittedName>
        <fullName evidence="2">Lysophospholipase</fullName>
    </submittedName>
</protein>
<dbReference type="InterPro" id="IPR022742">
    <property type="entry name" value="Hydrolase_4"/>
</dbReference>
<evidence type="ECO:0000313" key="3">
    <source>
        <dbReference type="Proteomes" id="UP000535838"/>
    </source>
</evidence>
<comment type="caution">
    <text evidence="2">The sequence shown here is derived from an EMBL/GenBank/DDBJ whole genome shotgun (WGS) entry which is preliminary data.</text>
</comment>
<dbReference type="RefSeq" id="WP_185118841.1">
    <property type="nucleotide sequence ID" value="NZ_JACJVQ010000005.1"/>
</dbReference>